<evidence type="ECO:0000313" key="1">
    <source>
        <dbReference type="EMBL" id="MAA12652.1"/>
    </source>
</evidence>
<organism evidence="1">
    <name type="scientific">Rhipicephalus zambeziensis</name>
    <dbReference type="NCBI Taxonomy" id="60191"/>
    <lineage>
        <taxon>Eukaryota</taxon>
        <taxon>Metazoa</taxon>
        <taxon>Ecdysozoa</taxon>
        <taxon>Arthropoda</taxon>
        <taxon>Chelicerata</taxon>
        <taxon>Arachnida</taxon>
        <taxon>Acari</taxon>
        <taxon>Parasitiformes</taxon>
        <taxon>Ixodida</taxon>
        <taxon>Ixodoidea</taxon>
        <taxon>Ixodidae</taxon>
        <taxon>Rhipicephalinae</taxon>
        <taxon>Rhipicephalus</taxon>
        <taxon>Rhipicephalus</taxon>
    </lineage>
</organism>
<reference evidence="1" key="1">
    <citation type="journal article" date="2017" name="Parasit. Vectors">
        <title>Sialotranscriptomics of Rhipicephalus zambeziensis reveals intricate expression profiles of secretory proteins and suggests tight temporal transcriptional regulation during blood-feeding.</title>
        <authorList>
            <person name="de Castro M.H."/>
            <person name="de Klerk D."/>
            <person name="Pienaar R."/>
            <person name="Rees D.J.G."/>
            <person name="Mans B.J."/>
        </authorList>
    </citation>
    <scope>NUCLEOTIDE SEQUENCE</scope>
    <source>
        <tissue evidence="1">Salivary glands</tissue>
    </source>
</reference>
<proteinExistence type="predicted"/>
<accession>A0A224YFT7</accession>
<protein>
    <submittedName>
        <fullName evidence="1">Uncharacterized protein</fullName>
    </submittedName>
</protein>
<sequence>MPDYKCPSLLGAKVEKYGMKSSREDHSACFGNWQANLHLCSYHHLKRQSGTASHTGTFPYTYRTHTFTKLDSGKNTIGRYAGSPRKTHSPLQTVVSMIWNCNGHSLTVLSNARLNV</sequence>
<dbReference type="AlphaFoldDB" id="A0A224YFT7"/>
<name>A0A224YFT7_9ACAR</name>
<dbReference type="EMBL" id="GFPF01001506">
    <property type="protein sequence ID" value="MAA12652.1"/>
    <property type="molecule type" value="Transcribed_RNA"/>
</dbReference>